<accession>A0A3E0DKY7</accession>
<evidence type="ECO:0000313" key="13">
    <source>
        <dbReference type="EMBL" id="REG82426.1"/>
    </source>
</evidence>
<evidence type="ECO:0000256" key="10">
    <source>
        <dbReference type="NCBIfam" id="TIGR00187"/>
    </source>
</evidence>
<dbReference type="EC" id="2.5.1.9" evidence="5 10"/>
<dbReference type="InterPro" id="IPR001783">
    <property type="entry name" value="Lumazine-bd"/>
</dbReference>
<dbReference type="RefSeq" id="WP_115898359.1">
    <property type="nucleotide sequence ID" value="NZ_QUNG01000009.1"/>
</dbReference>
<dbReference type="FunFam" id="2.40.30.20:FF:000003">
    <property type="entry name" value="Riboflavin synthase, alpha subunit"/>
    <property type="match status" value="1"/>
</dbReference>
<evidence type="ECO:0000256" key="3">
    <source>
        <dbReference type="ARBA" id="ARBA00004887"/>
    </source>
</evidence>
<dbReference type="PROSITE" id="PS51177">
    <property type="entry name" value="LUMAZINE_BIND"/>
    <property type="match status" value="2"/>
</dbReference>
<dbReference type="PANTHER" id="PTHR21098:SF12">
    <property type="entry name" value="RIBOFLAVIN SYNTHASE"/>
    <property type="match status" value="1"/>
</dbReference>
<feature type="repeat" description="Lumazine-binding" evidence="11">
    <location>
        <begin position="98"/>
        <end position="194"/>
    </location>
</feature>
<evidence type="ECO:0000259" key="12">
    <source>
        <dbReference type="PROSITE" id="PS51177"/>
    </source>
</evidence>
<dbReference type="OrthoDB" id="9788537at2"/>
<dbReference type="Gene3D" id="2.40.30.20">
    <property type="match status" value="2"/>
</dbReference>
<comment type="function">
    <text evidence="2">Catalyzes the dismutation of two molecules of 6,7-dimethyl-8-ribityllumazine, resulting in the formation of riboflavin and 5-amino-6-(D-ribitylamino)uracil.</text>
</comment>
<evidence type="ECO:0000256" key="9">
    <source>
        <dbReference type="ARBA" id="ARBA00022737"/>
    </source>
</evidence>
<dbReference type="GO" id="GO:0004746">
    <property type="term" value="F:riboflavin synthase activity"/>
    <property type="evidence" value="ECO:0007669"/>
    <property type="project" value="UniProtKB-UniRule"/>
</dbReference>
<dbReference type="GO" id="GO:0009231">
    <property type="term" value="P:riboflavin biosynthetic process"/>
    <property type="evidence" value="ECO:0007669"/>
    <property type="project" value="UniProtKB-KW"/>
</dbReference>
<dbReference type="InterPro" id="IPR017938">
    <property type="entry name" value="Riboflavin_synthase-like_b-brl"/>
</dbReference>
<dbReference type="InterPro" id="IPR023366">
    <property type="entry name" value="ATP_synth_asu-like_sf"/>
</dbReference>
<dbReference type="NCBIfam" id="TIGR00187">
    <property type="entry name" value="ribE"/>
    <property type="match status" value="1"/>
</dbReference>
<evidence type="ECO:0000256" key="2">
    <source>
        <dbReference type="ARBA" id="ARBA00002803"/>
    </source>
</evidence>
<evidence type="ECO:0000256" key="5">
    <source>
        <dbReference type="ARBA" id="ARBA00012827"/>
    </source>
</evidence>
<dbReference type="SUPFAM" id="SSF63380">
    <property type="entry name" value="Riboflavin synthase domain-like"/>
    <property type="match status" value="2"/>
</dbReference>
<feature type="domain" description="Lumazine-binding" evidence="12">
    <location>
        <begin position="98"/>
        <end position="194"/>
    </location>
</feature>
<evidence type="ECO:0000256" key="1">
    <source>
        <dbReference type="ARBA" id="ARBA00000968"/>
    </source>
</evidence>
<feature type="domain" description="Lumazine-binding" evidence="12">
    <location>
        <begin position="1"/>
        <end position="97"/>
    </location>
</feature>
<dbReference type="NCBIfam" id="NF006767">
    <property type="entry name" value="PRK09289.1"/>
    <property type="match status" value="1"/>
</dbReference>
<evidence type="ECO:0000256" key="11">
    <source>
        <dbReference type="PROSITE-ProRule" id="PRU00524"/>
    </source>
</evidence>
<keyword evidence="8" id="KW-0808">Transferase</keyword>
<evidence type="ECO:0000256" key="6">
    <source>
        <dbReference type="ARBA" id="ARBA00013950"/>
    </source>
</evidence>
<dbReference type="PIRSF" id="PIRSF000498">
    <property type="entry name" value="Riboflavin_syn_A"/>
    <property type="match status" value="1"/>
</dbReference>
<proteinExistence type="predicted"/>
<evidence type="ECO:0000256" key="8">
    <source>
        <dbReference type="ARBA" id="ARBA00022679"/>
    </source>
</evidence>
<protein>
    <recommendedName>
        <fullName evidence="6 10">Riboflavin synthase</fullName>
        <ecNumber evidence="5 10">2.5.1.9</ecNumber>
    </recommendedName>
</protein>
<comment type="subunit">
    <text evidence="4">Homotrimer.</text>
</comment>
<sequence>MFTGIVESLGDVAQIVRKGGDLSLKVRTGSLSMAEVVLGDSIATNGVCLTVTRLEGDAFWADVSAETLAHTTLSDWHVGRRVNLEKALQPHSRLGGHLVSGHVDGVGEVLAIWPDARSVRYRIKSVPALMRYIALKGSVCIDGTSLTVTALRDDTFELSIVPHTAQKTVMESYQVGDKVNIEVDQIARYLERLLLSNQGSLVDTVKEEKDSSITEAFLAEQGFMGRRR</sequence>
<evidence type="ECO:0000313" key="14">
    <source>
        <dbReference type="Proteomes" id="UP000256542"/>
    </source>
</evidence>
<keyword evidence="9" id="KW-0677">Repeat</keyword>
<dbReference type="EMBL" id="QUNG01000009">
    <property type="protein sequence ID" value="REG82426.1"/>
    <property type="molecule type" value="Genomic_DNA"/>
</dbReference>
<name>A0A3E0DKY7_9GAMM</name>
<feature type="repeat" description="Lumazine-binding" evidence="11">
    <location>
        <begin position="1"/>
        <end position="97"/>
    </location>
</feature>
<organism evidence="13 14">
    <name type="scientific">Marinomonas pollencensis</name>
    <dbReference type="NCBI Taxonomy" id="491954"/>
    <lineage>
        <taxon>Bacteria</taxon>
        <taxon>Pseudomonadati</taxon>
        <taxon>Pseudomonadota</taxon>
        <taxon>Gammaproteobacteria</taxon>
        <taxon>Oceanospirillales</taxon>
        <taxon>Oceanospirillaceae</taxon>
        <taxon>Marinomonas</taxon>
    </lineage>
</organism>
<dbReference type="InterPro" id="IPR026017">
    <property type="entry name" value="Lumazine-bd_dom"/>
</dbReference>
<dbReference type="Proteomes" id="UP000256542">
    <property type="component" value="Unassembled WGS sequence"/>
</dbReference>
<dbReference type="NCBIfam" id="NF009566">
    <property type="entry name" value="PRK13020.1"/>
    <property type="match status" value="1"/>
</dbReference>
<comment type="catalytic activity">
    <reaction evidence="1">
        <text>2 6,7-dimethyl-8-(1-D-ribityl)lumazine + H(+) = 5-amino-6-(D-ribitylamino)uracil + riboflavin</text>
        <dbReference type="Rhea" id="RHEA:20772"/>
        <dbReference type="ChEBI" id="CHEBI:15378"/>
        <dbReference type="ChEBI" id="CHEBI:15934"/>
        <dbReference type="ChEBI" id="CHEBI:57986"/>
        <dbReference type="ChEBI" id="CHEBI:58201"/>
        <dbReference type="EC" id="2.5.1.9"/>
    </reaction>
</comment>
<dbReference type="Pfam" id="PF00677">
    <property type="entry name" value="Lum_binding"/>
    <property type="match status" value="2"/>
</dbReference>
<dbReference type="AlphaFoldDB" id="A0A3E0DKY7"/>
<dbReference type="FunFam" id="2.40.30.20:FF:000004">
    <property type="entry name" value="Riboflavin synthase, alpha subunit"/>
    <property type="match status" value="1"/>
</dbReference>
<gene>
    <name evidence="13" type="ORF">DFP81_10985</name>
</gene>
<comment type="caution">
    <text evidence="13">The sequence shown here is derived from an EMBL/GenBank/DDBJ whole genome shotgun (WGS) entry which is preliminary data.</text>
</comment>
<evidence type="ECO:0000256" key="4">
    <source>
        <dbReference type="ARBA" id="ARBA00011233"/>
    </source>
</evidence>
<keyword evidence="14" id="KW-1185">Reference proteome</keyword>
<reference evidence="13 14" key="1">
    <citation type="submission" date="2018-08" db="EMBL/GenBank/DDBJ databases">
        <title>Genomic Encyclopedia of Type Strains, Phase III (KMG-III): the genomes of soil and plant-associated and newly described type strains.</title>
        <authorList>
            <person name="Whitman W."/>
        </authorList>
    </citation>
    <scope>NUCLEOTIDE SEQUENCE [LARGE SCALE GENOMIC DNA]</scope>
    <source>
        <strain evidence="13 14">CECT 7375</strain>
    </source>
</reference>
<keyword evidence="7" id="KW-0686">Riboflavin biosynthesis</keyword>
<evidence type="ECO:0000256" key="7">
    <source>
        <dbReference type="ARBA" id="ARBA00022619"/>
    </source>
</evidence>
<comment type="pathway">
    <text evidence="3">Cofactor biosynthesis; riboflavin biosynthesis; riboflavin from 2-hydroxy-3-oxobutyl phosphate and 5-amino-6-(D-ribitylamino)uracil: step 2/2.</text>
</comment>
<dbReference type="PANTHER" id="PTHR21098">
    <property type="entry name" value="RIBOFLAVIN SYNTHASE ALPHA CHAIN"/>
    <property type="match status" value="1"/>
</dbReference>
<dbReference type="CDD" id="cd00402">
    <property type="entry name" value="Riboflavin_synthase_like"/>
    <property type="match status" value="1"/>
</dbReference>